<protein>
    <submittedName>
        <fullName evidence="2">Uncharacterized protein</fullName>
    </submittedName>
</protein>
<organism evidence="2 3">
    <name type="scientific">Symbiodinium microadriaticum</name>
    <name type="common">Dinoflagellate</name>
    <name type="synonym">Zooxanthella microadriatica</name>
    <dbReference type="NCBI Taxonomy" id="2951"/>
    <lineage>
        <taxon>Eukaryota</taxon>
        <taxon>Sar</taxon>
        <taxon>Alveolata</taxon>
        <taxon>Dinophyceae</taxon>
        <taxon>Suessiales</taxon>
        <taxon>Symbiodiniaceae</taxon>
        <taxon>Symbiodinium</taxon>
    </lineage>
</organism>
<evidence type="ECO:0000313" key="3">
    <source>
        <dbReference type="Proteomes" id="UP000186817"/>
    </source>
</evidence>
<evidence type="ECO:0000313" key="2">
    <source>
        <dbReference type="EMBL" id="OLP79859.1"/>
    </source>
</evidence>
<reference evidence="2 3" key="1">
    <citation type="submission" date="2016-02" db="EMBL/GenBank/DDBJ databases">
        <title>Genome analysis of coral dinoflagellate symbionts highlights evolutionary adaptations to a symbiotic lifestyle.</title>
        <authorList>
            <person name="Aranda M."/>
            <person name="Li Y."/>
            <person name="Liew Y.J."/>
            <person name="Baumgarten S."/>
            <person name="Simakov O."/>
            <person name="Wilson M."/>
            <person name="Piel J."/>
            <person name="Ashoor H."/>
            <person name="Bougouffa S."/>
            <person name="Bajic V.B."/>
            <person name="Ryu T."/>
            <person name="Ravasi T."/>
            <person name="Bayer T."/>
            <person name="Micklem G."/>
            <person name="Kim H."/>
            <person name="Bhak J."/>
            <person name="Lajeunesse T.C."/>
            <person name="Voolstra C.R."/>
        </authorList>
    </citation>
    <scope>NUCLEOTIDE SEQUENCE [LARGE SCALE GENOMIC DNA]</scope>
    <source>
        <strain evidence="2 3">CCMP2467</strain>
    </source>
</reference>
<accession>A0A1Q9CA99</accession>
<name>A0A1Q9CA99_SYMMI</name>
<dbReference type="AlphaFoldDB" id="A0A1Q9CA99"/>
<comment type="caution">
    <text evidence="2">The sequence shown here is derived from an EMBL/GenBank/DDBJ whole genome shotgun (WGS) entry which is preliminary data.</text>
</comment>
<feature type="region of interest" description="Disordered" evidence="1">
    <location>
        <begin position="99"/>
        <end position="132"/>
    </location>
</feature>
<dbReference type="Proteomes" id="UP000186817">
    <property type="component" value="Unassembled WGS sequence"/>
</dbReference>
<feature type="region of interest" description="Disordered" evidence="1">
    <location>
        <begin position="146"/>
        <end position="184"/>
    </location>
</feature>
<feature type="compositionally biased region" description="Basic and acidic residues" evidence="1">
    <location>
        <begin position="163"/>
        <end position="184"/>
    </location>
</feature>
<sequence>MWAENALFFHRSLRRAGSELGAMVPADPAFVLEPAQSTGLVDKADFMSCAVPAAKGGAPKGGDDDLGDDDGIRCECADTARRRWRGDAAARRRRRGDYNVGVDDAGTAARRRRRGDDEAGTMQTRQHGTTARPILTLILLRSSLRSSLRHGGTETTARRRRGGHDADTTARDDGSDRRLGFTVG</sequence>
<evidence type="ECO:0000256" key="1">
    <source>
        <dbReference type="SAM" id="MobiDB-lite"/>
    </source>
</evidence>
<gene>
    <name evidence="2" type="ORF">AK812_SmicGene39813</name>
</gene>
<dbReference type="EMBL" id="LSRX01001441">
    <property type="protein sequence ID" value="OLP79859.1"/>
    <property type="molecule type" value="Genomic_DNA"/>
</dbReference>
<proteinExistence type="predicted"/>
<keyword evidence="3" id="KW-1185">Reference proteome</keyword>